<gene>
    <name evidence="1" type="ORF">PINE0816_LOCUS21283</name>
</gene>
<dbReference type="InterPro" id="IPR015797">
    <property type="entry name" value="NUDIX_hydrolase-like_dom_sf"/>
</dbReference>
<organism evidence="1">
    <name type="scientific">Proboscia inermis</name>
    <dbReference type="NCBI Taxonomy" id="420281"/>
    <lineage>
        <taxon>Eukaryota</taxon>
        <taxon>Sar</taxon>
        <taxon>Stramenopiles</taxon>
        <taxon>Ochrophyta</taxon>
        <taxon>Bacillariophyta</taxon>
        <taxon>Coscinodiscophyceae</taxon>
        <taxon>Rhizosoleniophycidae</taxon>
        <taxon>Rhizosoleniales</taxon>
        <taxon>Rhizosoleniaceae</taxon>
        <taxon>Proboscia</taxon>
    </lineage>
</organism>
<sequence length="103" mass="12055">MYYVCLLRPQQNHPEIRMDPVEISDVTWMPVKEFLETQDHPLITHIFKEVFLLEDGDLRLVEDGCMERLQPAADIIKGGVQWPNRDPYPTYRGSTNRTALVKK</sequence>
<evidence type="ECO:0000313" key="1">
    <source>
        <dbReference type="EMBL" id="CAD8425123.1"/>
    </source>
</evidence>
<dbReference type="AlphaFoldDB" id="A0A7S0CKU7"/>
<proteinExistence type="predicted"/>
<protein>
    <recommendedName>
        <fullName evidence="2">Nudix hydrolase domain-containing protein</fullName>
    </recommendedName>
</protein>
<dbReference type="SUPFAM" id="SSF55811">
    <property type="entry name" value="Nudix"/>
    <property type="match status" value="1"/>
</dbReference>
<accession>A0A7S0CKU7</accession>
<dbReference type="EMBL" id="HBEL01045737">
    <property type="protein sequence ID" value="CAD8425123.1"/>
    <property type="molecule type" value="Transcribed_RNA"/>
</dbReference>
<reference evidence="1" key="1">
    <citation type="submission" date="2021-01" db="EMBL/GenBank/DDBJ databases">
        <authorList>
            <person name="Corre E."/>
            <person name="Pelletier E."/>
            <person name="Niang G."/>
            <person name="Scheremetjew M."/>
            <person name="Finn R."/>
            <person name="Kale V."/>
            <person name="Holt S."/>
            <person name="Cochrane G."/>
            <person name="Meng A."/>
            <person name="Brown T."/>
            <person name="Cohen L."/>
        </authorList>
    </citation>
    <scope>NUCLEOTIDE SEQUENCE</scope>
    <source>
        <strain evidence="1">CCAP1064/1</strain>
    </source>
</reference>
<name>A0A7S0CKU7_9STRA</name>
<evidence type="ECO:0008006" key="2">
    <source>
        <dbReference type="Google" id="ProtNLM"/>
    </source>
</evidence>